<gene>
    <name evidence="2" type="ORF">K0B96_13470</name>
</gene>
<dbReference type="AlphaFoldDB" id="A0A8F9TVE9"/>
<organism evidence="2 3">
    <name type="scientific">Horticoccus luteus</name>
    <dbReference type="NCBI Taxonomy" id="2862869"/>
    <lineage>
        <taxon>Bacteria</taxon>
        <taxon>Pseudomonadati</taxon>
        <taxon>Verrucomicrobiota</taxon>
        <taxon>Opitutia</taxon>
        <taxon>Opitutales</taxon>
        <taxon>Opitutaceae</taxon>
        <taxon>Horticoccus</taxon>
    </lineage>
</organism>
<protein>
    <submittedName>
        <fullName evidence="2">Cobalamin-independent methionine synthase II family protein</fullName>
    </submittedName>
</protein>
<feature type="domain" description="Cobalamin-independent methionine synthase MetE C-terminal/archaeal" evidence="1">
    <location>
        <begin position="178"/>
        <end position="326"/>
    </location>
</feature>
<dbReference type="Gene3D" id="3.20.20.210">
    <property type="match status" value="1"/>
</dbReference>
<evidence type="ECO:0000313" key="3">
    <source>
        <dbReference type="Proteomes" id="UP000825051"/>
    </source>
</evidence>
<sequence>MAKIPSKPRILTTTVGSYPVPDWLAALPSEQAVIDATRVVFDIQRQAGIDLPTDGELYRFDVNHPDTNGMIEYFIRPMAGVSSVVGRSVTEEFARHDPMGFRRKPAGVITGKLGEGSLNLLADCQRAAAVAGGAFKFTVTSPYMLARTLLDHHYGSFDKVVLALGEVLAAQMPALPAECVQVDEANIPGNPDDAPVAAAAMNLVLDQIEGERAVHFCFGNYGGQTIQKGNWQKLVHFLNSLHTDHLVLELAHRPASDLNALKEIDKEIALGVGVVDIKVNHIETPDEVAARIEAVEKKVGEGRVRWVHPDCGFWMLKRSIADRKMEALVLGRDKYLGL</sequence>
<accession>A0A8F9TVE9</accession>
<keyword evidence="3" id="KW-1185">Reference proteome</keyword>
<dbReference type="GO" id="GO:0009086">
    <property type="term" value="P:methionine biosynthetic process"/>
    <property type="evidence" value="ECO:0007669"/>
    <property type="project" value="InterPro"/>
</dbReference>
<dbReference type="EMBL" id="CP080507">
    <property type="protein sequence ID" value="QYM78302.1"/>
    <property type="molecule type" value="Genomic_DNA"/>
</dbReference>
<evidence type="ECO:0000259" key="1">
    <source>
        <dbReference type="Pfam" id="PF01717"/>
    </source>
</evidence>
<evidence type="ECO:0000313" key="2">
    <source>
        <dbReference type="EMBL" id="QYM78302.1"/>
    </source>
</evidence>
<proteinExistence type="predicted"/>
<dbReference type="CDD" id="cd03311">
    <property type="entry name" value="CIMS_C_terminal_like"/>
    <property type="match status" value="1"/>
</dbReference>
<dbReference type="Proteomes" id="UP000825051">
    <property type="component" value="Chromosome"/>
</dbReference>
<dbReference type="RefSeq" id="WP_220161406.1">
    <property type="nucleotide sequence ID" value="NZ_CP080507.1"/>
</dbReference>
<dbReference type="GO" id="GO:0003871">
    <property type="term" value="F:5-methyltetrahydropteroyltriglutamate-homocysteine S-methyltransferase activity"/>
    <property type="evidence" value="ECO:0007669"/>
    <property type="project" value="InterPro"/>
</dbReference>
<dbReference type="KEGG" id="ole:K0B96_13470"/>
<dbReference type="GO" id="GO:0008270">
    <property type="term" value="F:zinc ion binding"/>
    <property type="evidence" value="ECO:0007669"/>
    <property type="project" value="InterPro"/>
</dbReference>
<dbReference type="SUPFAM" id="SSF51726">
    <property type="entry name" value="UROD/MetE-like"/>
    <property type="match status" value="1"/>
</dbReference>
<dbReference type="InterPro" id="IPR038071">
    <property type="entry name" value="UROD/MetE-like_sf"/>
</dbReference>
<dbReference type="Pfam" id="PF01717">
    <property type="entry name" value="Meth_synt_2"/>
    <property type="match status" value="1"/>
</dbReference>
<name>A0A8F9TVE9_9BACT</name>
<reference evidence="2" key="1">
    <citation type="submission" date="2021-08" db="EMBL/GenBank/DDBJ databases">
        <title>Genome of a novel bacterium of the phylum Verrucomicrobia, Oleiharenicola sp. KSB-15.</title>
        <authorList>
            <person name="Chung J.-H."/>
            <person name="Ahn J.-H."/>
            <person name="Yoon Y."/>
            <person name="Kim D.-Y."/>
            <person name="An S.-H."/>
            <person name="Park I."/>
            <person name="Yeon J."/>
        </authorList>
    </citation>
    <scope>NUCLEOTIDE SEQUENCE</scope>
    <source>
        <strain evidence="2">KSB-15</strain>
    </source>
</reference>
<dbReference type="InterPro" id="IPR002629">
    <property type="entry name" value="Met_Synth_C/arc"/>
</dbReference>